<evidence type="ECO:0000256" key="3">
    <source>
        <dbReference type="ARBA" id="ARBA00022475"/>
    </source>
</evidence>
<keyword evidence="5 7" id="KW-1133">Transmembrane helix</keyword>
<dbReference type="InterPro" id="IPR035906">
    <property type="entry name" value="MetI-like_sf"/>
</dbReference>
<dbReference type="Pfam" id="PF00528">
    <property type="entry name" value="BPD_transp_1"/>
    <property type="match status" value="1"/>
</dbReference>
<proteinExistence type="inferred from homology"/>
<evidence type="ECO:0000256" key="2">
    <source>
        <dbReference type="ARBA" id="ARBA00022448"/>
    </source>
</evidence>
<evidence type="ECO:0000256" key="1">
    <source>
        <dbReference type="ARBA" id="ARBA00004651"/>
    </source>
</evidence>
<organism evidence="9 10">
    <name type="scientific">Bacillus norwichensis</name>
    <dbReference type="NCBI Taxonomy" id="2762217"/>
    <lineage>
        <taxon>Bacteria</taxon>
        <taxon>Bacillati</taxon>
        <taxon>Bacillota</taxon>
        <taxon>Bacilli</taxon>
        <taxon>Bacillales</taxon>
        <taxon>Bacillaceae</taxon>
        <taxon>Bacillus</taxon>
    </lineage>
</organism>
<dbReference type="Proteomes" id="UP000648182">
    <property type="component" value="Unassembled WGS sequence"/>
</dbReference>
<feature type="transmembrane region" description="Helical" evidence="7">
    <location>
        <begin position="122"/>
        <end position="143"/>
    </location>
</feature>
<evidence type="ECO:0000256" key="6">
    <source>
        <dbReference type="ARBA" id="ARBA00023136"/>
    </source>
</evidence>
<evidence type="ECO:0000256" key="7">
    <source>
        <dbReference type="RuleBase" id="RU363032"/>
    </source>
</evidence>
<feature type="transmembrane region" description="Helical" evidence="7">
    <location>
        <begin position="84"/>
        <end position="110"/>
    </location>
</feature>
<protein>
    <submittedName>
        <fullName evidence="9">ABC transporter permease</fullName>
    </submittedName>
</protein>
<dbReference type="PROSITE" id="PS50928">
    <property type="entry name" value="ABC_TM1"/>
    <property type="match status" value="1"/>
</dbReference>
<accession>A0ABR8VRB4</accession>
<reference evidence="9 10" key="1">
    <citation type="submission" date="2020-08" db="EMBL/GenBank/DDBJ databases">
        <title>A Genomic Blueprint of the Chicken Gut Microbiome.</title>
        <authorList>
            <person name="Gilroy R."/>
            <person name="Ravi A."/>
            <person name="Getino M."/>
            <person name="Pursley I."/>
            <person name="Horton D.L."/>
            <person name="Alikhan N.-F."/>
            <person name="Baker D."/>
            <person name="Gharbi K."/>
            <person name="Hall N."/>
            <person name="Watson M."/>
            <person name="Adriaenssens E.M."/>
            <person name="Foster-Nyarko E."/>
            <person name="Jarju S."/>
            <person name="Secka A."/>
            <person name="Antonio M."/>
            <person name="Oren A."/>
            <person name="Chaudhuri R."/>
            <person name="La Ragione R.M."/>
            <person name="Hildebrand F."/>
            <person name="Pallen M.J."/>
        </authorList>
    </citation>
    <scope>NUCLEOTIDE SEQUENCE [LARGE SCALE GENOMIC DNA]</scope>
    <source>
        <strain evidence="9 10">Sa1BUA2</strain>
    </source>
</reference>
<dbReference type="InterPro" id="IPR051322">
    <property type="entry name" value="AA_ABC_Transporter_Permease"/>
</dbReference>
<feature type="transmembrane region" description="Helical" evidence="7">
    <location>
        <begin position="54"/>
        <end position="78"/>
    </location>
</feature>
<comment type="subcellular location">
    <subcellularLocation>
        <location evidence="1 7">Cell membrane</location>
        <topology evidence="1 7">Multi-pass membrane protein</topology>
    </subcellularLocation>
</comment>
<dbReference type="Gene3D" id="1.10.3720.10">
    <property type="entry name" value="MetI-like"/>
    <property type="match status" value="1"/>
</dbReference>
<dbReference type="PANTHER" id="PTHR30450:SF14">
    <property type="entry name" value="TRANSPORTER, PERMEASE PROTEIN, PUTATIVE-RELATED"/>
    <property type="match status" value="1"/>
</dbReference>
<dbReference type="PANTHER" id="PTHR30450">
    <property type="entry name" value="ABC TRANSPORTER PERMEASE"/>
    <property type="match status" value="1"/>
</dbReference>
<feature type="transmembrane region" description="Helical" evidence="7">
    <location>
        <begin position="149"/>
        <end position="170"/>
    </location>
</feature>
<keyword evidence="10" id="KW-1185">Reference proteome</keyword>
<evidence type="ECO:0000256" key="4">
    <source>
        <dbReference type="ARBA" id="ARBA00022692"/>
    </source>
</evidence>
<dbReference type="SUPFAM" id="SSF161098">
    <property type="entry name" value="MetI-like"/>
    <property type="match status" value="1"/>
</dbReference>
<keyword evidence="3" id="KW-1003">Cell membrane</keyword>
<keyword evidence="4 7" id="KW-0812">Transmembrane</keyword>
<comment type="caution">
    <text evidence="9">The sequence shown here is derived from an EMBL/GenBank/DDBJ whole genome shotgun (WGS) entry which is preliminary data.</text>
</comment>
<gene>
    <name evidence="9" type="ORF">H9631_19625</name>
</gene>
<evidence type="ECO:0000256" key="5">
    <source>
        <dbReference type="ARBA" id="ARBA00022989"/>
    </source>
</evidence>
<keyword evidence="2 7" id="KW-0813">Transport</keyword>
<evidence type="ECO:0000259" key="8">
    <source>
        <dbReference type="PROSITE" id="PS50928"/>
    </source>
</evidence>
<feature type="domain" description="ABC transmembrane type-1" evidence="8">
    <location>
        <begin position="16"/>
        <end position="210"/>
    </location>
</feature>
<sequence>MKVEWSTFWPRIIQASGETVSMVLSTLVFSSIIGLAIGLLLFVTRKGNILENKYIFLTLNLLINIVRPVPFIIFLVAISPFTRLIIGTTIGTAAAVLPMTIAASFAVARVVENNLVSIDPGIIEAALAMGASPFQIIFGVLIPEALGPLILGITFITVGLIDFSAMAGTVGGGGLGDLAMTYGYQRFDTSVMLVTVIILILFVQIAQYIGNFLSRFFLRR</sequence>
<name>A0ABR8VRB4_9BACI</name>
<evidence type="ECO:0000313" key="10">
    <source>
        <dbReference type="Proteomes" id="UP000648182"/>
    </source>
</evidence>
<dbReference type="InterPro" id="IPR000515">
    <property type="entry name" value="MetI-like"/>
</dbReference>
<dbReference type="EMBL" id="JACSPV010000052">
    <property type="protein sequence ID" value="MBD8007278.1"/>
    <property type="molecule type" value="Genomic_DNA"/>
</dbReference>
<feature type="transmembrane region" description="Helical" evidence="7">
    <location>
        <begin position="191"/>
        <end position="210"/>
    </location>
</feature>
<dbReference type="RefSeq" id="WP_191815806.1">
    <property type="nucleotide sequence ID" value="NZ_JACSPV010000052.1"/>
</dbReference>
<dbReference type="CDD" id="cd06261">
    <property type="entry name" value="TM_PBP2"/>
    <property type="match status" value="1"/>
</dbReference>
<evidence type="ECO:0000313" key="9">
    <source>
        <dbReference type="EMBL" id="MBD8007278.1"/>
    </source>
</evidence>
<comment type="similarity">
    <text evidence="7">Belongs to the binding-protein-dependent transport system permease family.</text>
</comment>
<keyword evidence="6 7" id="KW-0472">Membrane</keyword>
<feature type="transmembrane region" description="Helical" evidence="7">
    <location>
        <begin position="20"/>
        <end position="42"/>
    </location>
</feature>